<name>A0A6A7FWX5_9CRUS</name>
<dbReference type="NCBIfam" id="NF003591">
    <property type="entry name" value="PRK05254.1-4"/>
    <property type="match status" value="1"/>
</dbReference>
<dbReference type="InterPro" id="IPR018085">
    <property type="entry name" value="Ura-DNA_Glyclase_AS"/>
</dbReference>
<protein>
    <recommendedName>
        <fullName evidence="7 9">Uracil-DNA glycosylase</fullName>
        <shortName evidence="7">UDG</shortName>
        <ecNumber evidence="7 9">3.2.2.27</ecNumber>
    </recommendedName>
</protein>
<dbReference type="PROSITE" id="PS00130">
    <property type="entry name" value="U_DNA_GLYCOSYLASE"/>
    <property type="match status" value="1"/>
</dbReference>
<dbReference type="EC" id="3.2.2.27" evidence="7 9"/>
<reference evidence="12" key="1">
    <citation type="submission" date="2017-11" db="EMBL/GenBank/DDBJ databases">
        <title>The sensing device of the deep-sea amphipod.</title>
        <authorList>
            <person name="Kobayashi H."/>
            <person name="Nagahama T."/>
            <person name="Arai W."/>
            <person name="Sasagawa Y."/>
            <person name="Umeda M."/>
            <person name="Hayashi T."/>
            <person name="Nikaido I."/>
            <person name="Watanabe H."/>
            <person name="Oguri K."/>
            <person name="Kitazato H."/>
            <person name="Fujioka K."/>
            <person name="Kido Y."/>
            <person name="Takami H."/>
        </authorList>
    </citation>
    <scope>NUCLEOTIDE SEQUENCE</scope>
    <source>
        <tissue evidence="12">Whole body</tissue>
    </source>
</reference>
<evidence type="ECO:0000256" key="9">
    <source>
        <dbReference type="RuleBase" id="RU003780"/>
    </source>
</evidence>
<keyword evidence="6 7" id="KW-0539">Nucleus</keyword>
<dbReference type="GO" id="GO:0005634">
    <property type="term" value="C:nucleus"/>
    <property type="evidence" value="ECO:0007669"/>
    <property type="project" value="UniProtKB-SubCell"/>
</dbReference>
<dbReference type="AlphaFoldDB" id="A0A6A7FWX5"/>
<dbReference type="NCBIfam" id="NF003588">
    <property type="entry name" value="PRK05254.1-1"/>
    <property type="match status" value="1"/>
</dbReference>
<feature type="active site" description="Proton acceptor" evidence="7 8">
    <location>
        <position position="149"/>
    </location>
</feature>
<evidence type="ECO:0000256" key="7">
    <source>
        <dbReference type="HAMAP-Rule" id="MF_03166"/>
    </source>
</evidence>
<dbReference type="NCBIfam" id="TIGR00628">
    <property type="entry name" value="ung"/>
    <property type="match status" value="1"/>
</dbReference>
<keyword evidence="2 7" id="KW-0227">DNA damage</keyword>
<evidence type="ECO:0000256" key="4">
    <source>
        <dbReference type="ARBA" id="ARBA00023128"/>
    </source>
</evidence>
<organism evidence="12">
    <name type="scientific">Hirondellea gigas</name>
    <dbReference type="NCBI Taxonomy" id="1518452"/>
    <lineage>
        <taxon>Eukaryota</taxon>
        <taxon>Metazoa</taxon>
        <taxon>Ecdysozoa</taxon>
        <taxon>Arthropoda</taxon>
        <taxon>Crustacea</taxon>
        <taxon>Multicrustacea</taxon>
        <taxon>Malacostraca</taxon>
        <taxon>Eumalacostraca</taxon>
        <taxon>Peracarida</taxon>
        <taxon>Amphipoda</taxon>
        <taxon>Amphilochidea</taxon>
        <taxon>Lysianassida</taxon>
        <taxon>Lysianassidira</taxon>
        <taxon>Lysianassoidea</taxon>
        <taxon>Lysianassidae</taxon>
        <taxon>Hirondellea</taxon>
    </lineage>
</organism>
<dbReference type="CDD" id="cd10027">
    <property type="entry name" value="UDG-F1-like"/>
    <property type="match status" value="1"/>
</dbReference>
<feature type="domain" description="Uracil-DNA glycosylase-like" evidence="11">
    <location>
        <begin position="134"/>
        <end position="295"/>
    </location>
</feature>
<evidence type="ECO:0000256" key="5">
    <source>
        <dbReference type="ARBA" id="ARBA00023204"/>
    </source>
</evidence>
<dbReference type="Pfam" id="PF03167">
    <property type="entry name" value="UDG"/>
    <property type="match status" value="1"/>
</dbReference>
<dbReference type="SMART" id="SM00986">
    <property type="entry name" value="UDG"/>
    <property type="match status" value="1"/>
</dbReference>
<comment type="subcellular location">
    <subcellularLocation>
        <location evidence="7">Mitochondrion</location>
    </subcellularLocation>
    <subcellularLocation>
        <location evidence="7">Nucleus</location>
    </subcellularLocation>
</comment>
<evidence type="ECO:0000256" key="10">
    <source>
        <dbReference type="SAM" id="MobiDB-lite"/>
    </source>
</evidence>
<evidence type="ECO:0000256" key="8">
    <source>
        <dbReference type="PROSITE-ProRule" id="PRU10072"/>
    </source>
</evidence>
<accession>A0A6A7FWX5</accession>
<dbReference type="GO" id="GO:0097510">
    <property type="term" value="P:base-excision repair, AP site formation via deaminated base removal"/>
    <property type="evidence" value="ECO:0007669"/>
    <property type="project" value="TreeGrafter"/>
</dbReference>
<dbReference type="NCBIfam" id="NF003589">
    <property type="entry name" value="PRK05254.1-2"/>
    <property type="match status" value="1"/>
</dbReference>
<sequence>MRKLIFIMSQKSITSFFKPNSTANRKGPFGAQVASKMTEKTQQMSETKKNAPHEIKASIEDAENCDPDEELQGELEQQCIDTPVLHKTIGRSWFTALKPEFSKPYFKKLSDHVTEERKKCTVFPPPRDVYSWSHHCSVDAVKVVILGQDPYHDVGQAHGLCFSVQPGVTPPPSLKNMYKELESDIPGFKAPRHGFLEGWATQGVLLLNAVLTVKAHTANSHKARGWEQFTTAVIEAVAQRNQGVVFMLWGAYAQKKLLNISKDKHHMLFSVHPSPLSAHRGFLGCKHFSQCNDLLRKQGKAPIDWSYLPQYSP</sequence>
<keyword evidence="5 7" id="KW-0234">DNA repair</keyword>
<evidence type="ECO:0000256" key="1">
    <source>
        <dbReference type="ARBA" id="ARBA00008184"/>
    </source>
</evidence>
<dbReference type="PANTHER" id="PTHR11264:SF0">
    <property type="entry name" value="URACIL-DNA GLYCOSYLASE"/>
    <property type="match status" value="1"/>
</dbReference>
<comment type="similarity">
    <text evidence="1 7 9">Belongs to the uracil-DNA glycosylase (UDG) superfamily. UNG family.</text>
</comment>
<dbReference type="InterPro" id="IPR036895">
    <property type="entry name" value="Uracil-DNA_glycosylase-like_sf"/>
</dbReference>
<dbReference type="GO" id="GO:0005739">
    <property type="term" value="C:mitochondrion"/>
    <property type="evidence" value="ECO:0007669"/>
    <property type="project" value="UniProtKB-SubCell"/>
</dbReference>
<dbReference type="EMBL" id="IACT01003324">
    <property type="protein sequence ID" value="LAC22572.1"/>
    <property type="molecule type" value="mRNA"/>
</dbReference>
<evidence type="ECO:0000313" key="12">
    <source>
        <dbReference type="EMBL" id="LAC22572.1"/>
    </source>
</evidence>
<dbReference type="InterPro" id="IPR002043">
    <property type="entry name" value="UDG_fam1"/>
</dbReference>
<dbReference type="PANTHER" id="PTHR11264">
    <property type="entry name" value="URACIL-DNA GLYCOSYLASE"/>
    <property type="match status" value="1"/>
</dbReference>
<comment type="catalytic activity">
    <reaction evidence="7 9">
        <text>Hydrolyzes single-stranded DNA or mismatched double-stranded DNA and polynucleotides, releasing free uracil.</text>
        <dbReference type="EC" id="3.2.2.27"/>
    </reaction>
</comment>
<evidence type="ECO:0000256" key="2">
    <source>
        <dbReference type="ARBA" id="ARBA00022763"/>
    </source>
</evidence>
<keyword evidence="4 7" id="KW-0496">Mitochondrion</keyword>
<dbReference type="SMART" id="SM00987">
    <property type="entry name" value="UreE_C"/>
    <property type="match status" value="1"/>
</dbReference>
<dbReference type="Gene3D" id="3.40.470.10">
    <property type="entry name" value="Uracil-DNA glycosylase-like domain"/>
    <property type="match status" value="1"/>
</dbReference>
<comment type="function">
    <text evidence="7 9">Excises uracil residues from the DNA which can arise as a result of misincorporation of dUMP residues by DNA polymerase or due to deamination of cytosine.</text>
</comment>
<keyword evidence="3 7" id="KW-0378">Hydrolase</keyword>
<dbReference type="SUPFAM" id="SSF52141">
    <property type="entry name" value="Uracil-DNA glycosylase-like"/>
    <property type="match status" value="1"/>
</dbReference>
<proteinExistence type="evidence at transcript level"/>
<dbReference type="HAMAP" id="MF_00148">
    <property type="entry name" value="UDG"/>
    <property type="match status" value="1"/>
</dbReference>
<dbReference type="InterPro" id="IPR005122">
    <property type="entry name" value="Uracil-DNA_glycosylase-like"/>
</dbReference>
<dbReference type="GO" id="GO:0004844">
    <property type="term" value="F:uracil DNA N-glycosylase activity"/>
    <property type="evidence" value="ECO:0007669"/>
    <property type="project" value="UniProtKB-UniRule"/>
</dbReference>
<feature type="region of interest" description="Disordered" evidence="10">
    <location>
        <begin position="19"/>
        <end position="53"/>
    </location>
</feature>
<evidence type="ECO:0000256" key="6">
    <source>
        <dbReference type="ARBA" id="ARBA00023242"/>
    </source>
</evidence>
<dbReference type="FunFam" id="3.40.470.10:FF:000007">
    <property type="entry name" value="Uracil-DNA glycosylase"/>
    <property type="match status" value="1"/>
</dbReference>
<evidence type="ECO:0000256" key="3">
    <source>
        <dbReference type="ARBA" id="ARBA00022801"/>
    </source>
</evidence>
<evidence type="ECO:0000259" key="11">
    <source>
        <dbReference type="SMART" id="SM00986"/>
    </source>
</evidence>
<dbReference type="NCBIfam" id="NF003592">
    <property type="entry name" value="PRK05254.1-5"/>
    <property type="match status" value="1"/>
</dbReference>